<evidence type="ECO:0000256" key="5">
    <source>
        <dbReference type="ARBA" id="ARBA00022723"/>
    </source>
</evidence>
<name>A0A1T4X6T9_9BACT</name>
<evidence type="ECO:0000256" key="7">
    <source>
        <dbReference type="ARBA" id="ARBA00022842"/>
    </source>
</evidence>
<dbReference type="GO" id="GO:0051536">
    <property type="term" value="F:iron-sulfur cluster binding"/>
    <property type="evidence" value="ECO:0007669"/>
    <property type="project" value="UniProtKB-KW"/>
</dbReference>
<dbReference type="PANTHER" id="PTHR30040">
    <property type="entry name" value="THIAMINE BIOSYNTHESIS LIPOPROTEIN APBE"/>
    <property type="match status" value="1"/>
</dbReference>
<keyword evidence="6 11" id="KW-0274">FAD</keyword>
<organism evidence="13 14">
    <name type="scientific">Paucidesulfovibrio gracilis DSM 16080</name>
    <dbReference type="NCBI Taxonomy" id="1121449"/>
    <lineage>
        <taxon>Bacteria</taxon>
        <taxon>Pseudomonadati</taxon>
        <taxon>Thermodesulfobacteriota</taxon>
        <taxon>Desulfovibrionia</taxon>
        <taxon>Desulfovibrionales</taxon>
        <taxon>Desulfovibrionaceae</taxon>
        <taxon>Paucidesulfovibrio</taxon>
    </lineage>
</organism>
<keyword evidence="3 11" id="KW-0285">Flavoprotein</keyword>
<dbReference type="OrthoDB" id="9778595at2"/>
<reference evidence="13 14" key="1">
    <citation type="submission" date="2017-02" db="EMBL/GenBank/DDBJ databases">
        <authorList>
            <person name="Peterson S.W."/>
        </authorList>
    </citation>
    <scope>NUCLEOTIDE SEQUENCE [LARGE SCALE GENOMIC DNA]</scope>
    <source>
        <strain evidence="13 14">DSM 16080</strain>
    </source>
</reference>
<dbReference type="STRING" id="1121449.SAMN02745704_01823"/>
<dbReference type="InterPro" id="IPR024932">
    <property type="entry name" value="ApbE"/>
</dbReference>
<dbReference type="Pfam" id="PF02424">
    <property type="entry name" value="ApbE"/>
    <property type="match status" value="1"/>
</dbReference>
<dbReference type="GO" id="GO:0046872">
    <property type="term" value="F:metal ion binding"/>
    <property type="evidence" value="ECO:0007669"/>
    <property type="project" value="UniProtKB-UniRule"/>
</dbReference>
<evidence type="ECO:0000256" key="12">
    <source>
        <dbReference type="PIRSR" id="PIRSR006268-2"/>
    </source>
</evidence>
<dbReference type="EMBL" id="FUYC01000007">
    <property type="protein sequence ID" value="SKA84818.1"/>
    <property type="molecule type" value="Genomic_DNA"/>
</dbReference>
<dbReference type="Proteomes" id="UP000190027">
    <property type="component" value="Unassembled WGS sequence"/>
</dbReference>
<evidence type="ECO:0000256" key="9">
    <source>
        <dbReference type="ARBA" id="ARBA00031306"/>
    </source>
</evidence>
<keyword evidence="5 11" id="KW-0479">Metal-binding</keyword>
<evidence type="ECO:0000256" key="6">
    <source>
        <dbReference type="ARBA" id="ARBA00022827"/>
    </source>
</evidence>
<feature type="binding site" evidence="12">
    <location>
        <position position="306"/>
    </location>
    <ligand>
        <name>Mg(2+)</name>
        <dbReference type="ChEBI" id="CHEBI:18420"/>
    </ligand>
</feature>
<evidence type="ECO:0000256" key="8">
    <source>
        <dbReference type="ARBA" id="ARBA00023014"/>
    </source>
</evidence>
<proteinExistence type="inferred from homology"/>
<evidence type="ECO:0000313" key="14">
    <source>
        <dbReference type="Proteomes" id="UP000190027"/>
    </source>
</evidence>
<evidence type="ECO:0000256" key="10">
    <source>
        <dbReference type="ARBA" id="ARBA00048540"/>
    </source>
</evidence>
<dbReference type="RefSeq" id="WP_078717378.1">
    <property type="nucleotide sequence ID" value="NZ_FUYC01000007.1"/>
</dbReference>
<evidence type="ECO:0000256" key="2">
    <source>
        <dbReference type="ARBA" id="ARBA00016337"/>
    </source>
</evidence>
<dbReference type="AlphaFoldDB" id="A0A1T4X6T9"/>
<dbReference type="PIRSF" id="PIRSF006268">
    <property type="entry name" value="ApbE"/>
    <property type="match status" value="1"/>
</dbReference>
<dbReference type="Gene3D" id="3.10.520.10">
    <property type="entry name" value="ApbE-like domains"/>
    <property type="match status" value="1"/>
</dbReference>
<keyword evidence="8" id="KW-0411">Iron-sulfur</keyword>
<accession>A0A1T4X6T9</accession>
<dbReference type="InterPro" id="IPR006311">
    <property type="entry name" value="TAT_signal"/>
</dbReference>
<keyword evidence="14" id="KW-1185">Reference proteome</keyword>
<comment type="similarity">
    <text evidence="11">Belongs to the ApbE family.</text>
</comment>
<dbReference type="PANTHER" id="PTHR30040:SF2">
    <property type="entry name" value="FAD:PROTEIN FMN TRANSFERASE"/>
    <property type="match status" value="1"/>
</dbReference>
<keyword evidence="13" id="KW-0449">Lipoprotein</keyword>
<feature type="binding site" evidence="12">
    <location>
        <position position="193"/>
    </location>
    <ligand>
        <name>Mg(2+)</name>
        <dbReference type="ChEBI" id="CHEBI:18420"/>
    </ligand>
</feature>
<dbReference type="SUPFAM" id="SSF143631">
    <property type="entry name" value="ApbE-like"/>
    <property type="match status" value="1"/>
</dbReference>
<evidence type="ECO:0000256" key="4">
    <source>
        <dbReference type="ARBA" id="ARBA00022679"/>
    </source>
</evidence>
<keyword evidence="8" id="KW-0408">Iron</keyword>
<feature type="binding site" evidence="12">
    <location>
        <position position="302"/>
    </location>
    <ligand>
        <name>Mg(2+)</name>
        <dbReference type="ChEBI" id="CHEBI:18420"/>
    </ligand>
</feature>
<keyword evidence="7 11" id="KW-0460">Magnesium</keyword>
<evidence type="ECO:0000313" key="13">
    <source>
        <dbReference type="EMBL" id="SKA84818.1"/>
    </source>
</evidence>
<evidence type="ECO:0000256" key="3">
    <source>
        <dbReference type="ARBA" id="ARBA00022630"/>
    </source>
</evidence>
<dbReference type="GO" id="GO:0016740">
    <property type="term" value="F:transferase activity"/>
    <property type="evidence" value="ECO:0007669"/>
    <property type="project" value="UniProtKB-UniRule"/>
</dbReference>
<gene>
    <name evidence="13" type="ORF">SAMN02745704_01823</name>
</gene>
<dbReference type="EC" id="2.7.1.180" evidence="1 11"/>
<keyword evidence="4 11" id="KW-0808">Transferase</keyword>
<dbReference type="InterPro" id="IPR003374">
    <property type="entry name" value="ApbE-like_sf"/>
</dbReference>
<evidence type="ECO:0000256" key="1">
    <source>
        <dbReference type="ARBA" id="ARBA00011955"/>
    </source>
</evidence>
<comment type="catalytic activity">
    <reaction evidence="10 11">
        <text>L-threonyl-[protein] + FAD = FMN-L-threonyl-[protein] + AMP + H(+)</text>
        <dbReference type="Rhea" id="RHEA:36847"/>
        <dbReference type="Rhea" id="RHEA-COMP:11060"/>
        <dbReference type="Rhea" id="RHEA-COMP:11061"/>
        <dbReference type="ChEBI" id="CHEBI:15378"/>
        <dbReference type="ChEBI" id="CHEBI:30013"/>
        <dbReference type="ChEBI" id="CHEBI:57692"/>
        <dbReference type="ChEBI" id="CHEBI:74257"/>
        <dbReference type="ChEBI" id="CHEBI:456215"/>
        <dbReference type="EC" id="2.7.1.180"/>
    </reaction>
</comment>
<comment type="cofactor">
    <cofactor evidence="12">
        <name>Mg(2+)</name>
        <dbReference type="ChEBI" id="CHEBI:18420"/>
    </cofactor>
    <cofactor evidence="12">
        <name>Mn(2+)</name>
        <dbReference type="ChEBI" id="CHEBI:29035"/>
    </cofactor>
    <text evidence="12">Magnesium. Can also use manganese.</text>
</comment>
<evidence type="ECO:0000256" key="11">
    <source>
        <dbReference type="PIRNR" id="PIRNR006268"/>
    </source>
</evidence>
<sequence length="352" mass="37384">MSGIGNNSLMHGAASMSRRGFLRTGLALGLGLALPVWVPLRADAATAPRSDYWEATRFLLGTYVTVCGVHADQDCAEQAIDAVFFEIERLSGLLNRHDAGSELAELNRSGQLSHASPELIHVVDRALVLNRLSQGVFDPSVAPLVDLMRSSGAYDPDPALLRQTLELIGASQIRLDGGRVGLAGQGMALTLDGIGKGYIVDQASRVMSAMGVGDHLINAGGDIFAAGRPSRERGWRVALQDPSGKQRSRTVLELTNQAVATSGAYEQTWGAGRHHIVRPDSGICPGRNASVSVTAPTVMEADALATTLFLGSAHDGLRLVDSLPGRECLIIGVDQGRIGSRHWRRLEVSSQA</sequence>
<protein>
    <recommendedName>
        <fullName evidence="2 11">FAD:protein FMN transferase</fullName>
        <ecNumber evidence="1 11">2.7.1.180</ecNumber>
    </recommendedName>
    <alternativeName>
        <fullName evidence="9 11">Flavin transferase</fullName>
    </alternativeName>
</protein>
<dbReference type="PROSITE" id="PS51318">
    <property type="entry name" value="TAT"/>
    <property type="match status" value="1"/>
</dbReference>